<feature type="region of interest" description="Disordered" evidence="5">
    <location>
        <begin position="1"/>
        <end position="20"/>
    </location>
</feature>
<reference evidence="7 8" key="1">
    <citation type="submission" date="2024-11" db="EMBL/GenBank/DDBJ databases">
        <title>Chromosome-level genome assembly of Eucalyptus globulus Labill. provides insights into its genome evolution.</title>
        <authorList>
            <person name="Li X."/>
        </authorList>
    </citation>
    <scope>NUCLEOTIDE SEQUENCE [LARGE SCALE GENOMIC DNA]</scope>
    <source>
        <strain evidence="7">CL2024</strain>
        <tissue evidence="7">Fresh tender leaves</tissue>
    </source>
</reference>
<name>A0ABD3L6Q1_EUCGL</name>
<protein>
    <recommendedName>
        <fullName evidence="1">ADP-ribosyl cyclase/cyclic ADP-ribose hydrolase</fullName>
        <ecNumber evidence="1">3.2.2.6</ecNumber>
    </recommendedName>
</protein>
<evidence type="ECO:0000256" key="4">
    <source>
        <dbReference type="ARBA" id="ARBA00047304"/>
    </source>
</evidence>
<keyword evidence="3" id="KW-0520">NAD</keyword>
<dbReference type="InterPro" id="IPR035897">
    <property type="entry name" value="Toll_tir_struct_dom_sf"/>
</dbReference>
<dbReference type="InterPro" id="IPR000157">
    <property type="entry name" value="TIR_dom"/>
</dbReference>
<evidence type="ECO:0000256" key="3">
    <source>
        <dbReference type="ARBA" id="ARBA00023027"/>
    </source>
</evidence>
<keyword evidence="2" id="KW-0378">Hydrolase</keyword>
<feature type="domain" description="TIR" evidence="6">
    <location>
        <begin position="21"/>
        <end position="158"/>
    </location>
</feature>
<dbReference type="PANTHER" id="PTHR32009:SF39">
    <property type="entry name" value="TIR DOMAIN-CONTAINING PROTEIN"/>
    <property type="match status" value="1"/>
</dbReference>
<evidence type="ECO:0000259" key="6">
    <source>
        <dbReference type="PROSITE" id="PS50104"/>
    </source>
</evidence>
<evidence type="ECO:0000313" key="8">
    <source>
        <dbReference type="Proteomes" id="UP001634007"/>
    </source>
</evidence>
<accession>A0ABD3L6Q1</accession>
<evidence type="ECO:0000313" key="7">
    <source>
        <dbReference type="EMBL" id="KAL3745556.1"/>
    </source>
</evidence>
<evidence type="ECO:0000256" key="2">
    <source>
        <dbReference type="ARBA" id="ARBA00022801"/>
    </source>
</evidence>
<evidence type="ECO:0000256" key="1">
    <source>
        <dbReference type="ARBA" id="ARBA00011982"/>
    </source>
</evidence>
<proteinExistence type="predicted"/>
<dbReference type="AlphaFoldDB" id="A0ABD3L6Q1"/>
<dbReference type="PROSITE" id="PS50104">
    <property type="entry name" value="TIR"/>
    <property type="match status" value="1"/>
</dbReference>
<dbReference type="PANTHER" id="PTHR32009">
    <property type="entry name" value="TMV RESISTANCE PROTEIN N-LIKE"/>
    <property type="match status" value="1"/>
</dbReference>
<dbReference type="FunFam" id="3.40.50.10140:FF:000007">
    <property type="entry name" value="Disease resistance protein (TIR-NBS-LRR class)"/>
    <property type="match status" value="1"/>
</dbReference>
<keyword evidence="8" id="KW-1185">Reference proteome</keyword>
<dbReference type="GO" id="GO:0061809">
    <property type="term" value="F:NAD+ nucleosidase activity, cyclic ADP-ribose generating"/>
    <property type="evidence" value="ECO:0007669"/>
    <property type="project" value="UniProtKB-EC"/>
</dbReference>
<evidence type="ECO:0000256" key="5">
    <source>
        <dbReference type="SAM" id="MobiDB-lite"/>
    </source>
</evidence>
<sequence>MERKRSSSPETGSTSHGSSDTEYDVFLSFRGPDTRASFTDSLYHTLLDKCINVFIDKQGIDVGEEIGPEIFQAIDNSKICIPIFSKNYAFSSWCLRELEHMMQRRKTNELEVMPIFYDVEPSDVKLETRVYADALTLHKEKHGAEIVQRWVKALREVTGIKGWDTKNKGYVNSPNSIFPFLYVSFA</sequence>
<dbReference type="SUPFAM" id="SSF52200">
    <property type="entry name" value="Toll/Interleukin receptor TIR domain"/>
    <property type="match status" value="1"/>
</dbReference>
<dbReference type="Gene3D" id="3.40.50.10140">
    <property type="entry name" value="Toll/interleukin-1 receptor homology (TIR) domain"/>
    <property type="match status" value="1"/>
</dbReference>
<comment type="catalytic activity">
    <reaction evidence="4">
        <text>NAD(+) + H2O = ADP-D-ribose + nicotinamide + H(+)</text>
        <dbReference type="Rhea" id="RHEA:16301"/>
        <dbReference type="ChEBI" id="CHEBI:15377"/>
        <dbReference type="ChEBI" id="CHEBI:15378"/>
        <dbReference type="ChEBI" id="CHEBI:17154"/>
        <dbReference type="ChEBI" id="CHEBI:57540"/>
        <dbReference type="ChEBI" id="CHEBI:57967"/>
        <dbReference type="EC" id="3.2.2.6"/>
    </reaction>
    <physiologicalReaction direction="left-to-right" evidence="4">
        <dbReference type="Rhea" id="RHEA:16302"/>
    </physiologicalReaction>
</comment>
<dbReference type="Pfam" id="PF01582">
    <property type="entry name" value="TIR"/>
    <property type="match status" value="1"/>
</dbReference>
<dbReference type="EMBL" id="JBJKBG010000003">
    <property type="protein sequence ID" value="KAL3745556.1"/>
    <property type="molecule type" value="Genomic_DNA"/>
</dbReference>
<feature type="compositionally biased region" description="Polar residues" evidence="5">
    <location>
        <begin position="8"/>
        <end position="20"/>
    </location>
</feature>
<organism evidence="7 8">
    <name type="scientific">Eucalyptus globulus</name>
    <name type="common">Tasmanian blue gum</name>
    <dbReference type="NCBI Taxonomy" id="34317"/>
    <lineage>
        <taxon>Eukaryota</taxon>
        <taxon>Viridiplantae</taxon>
        <taxon>Streptophyta</taxon>
        <taxon>Embryophyta</taxon>
        <taxon>Tracheophyta</taxon>
        <taxon>Spermatophyta</taxon>
        <taxon>Magnoliopsida</taxon>
        <taxon>eudicotyledons</taxon>
        <taxon>Gunneridae</taxon>
        <taxon>Pentapetalae</taxon>
        <taxon>rosids</taxon>
        <taxon>malvids</taxon>
        <taxon>Myrtales</taxon>
        <taxon>Myrtaceae</taxon>
        <taxon>Myrtoideae</taxon>
        <taxon>Eucalypteae</taxon>
        <taxon>Eucalyptus</taxon>
    </lineage>
</organism>
<dbReference type="Proteomes" id="UP001634007">
    <property type="component" value="Unassembled WGS sequence"/>
</dbReference>
<gene>
    <name evidence="7" type="ORF">ACJRO7_014639</name>
</gene>
<dbReference type="SMART" id="SM00255">
    <property type="entry name" value="TIR"/>
    <property type="match status" value="1"/>
</dbReference>
<comment type="caution">
    <text evidence="7">The sequence shown here is derived from an EMBL/GenBank/DDBJ whole genome shotgun (WGS) entry which is preliminary data.</text>
</comment>
<dbReference type="EC" id="3.2.2.6" evidence="1"/>